<feature type="compositionally biased region" description="Low complexity" evidence="9">
    <location>
        <begin position="532"/>
        <end position="568"/>
    </location>
</feature>
<dbReference type="Gene3D" id="3.40.309.10">
    <property type="entry name" value="Aldehyde Dehydrogenase, Chain A, domain 2"/>
    <property type="match status" value="1"/>
</dbReference>
<evidence type="ECO:0000256" key="5">
    <source>
        <dbReference type="ARBA" id="ARBA00022857"/>
    </source>
</evidence>
<dbReference type="GO" id="GO:0050062">
    <property type="term" value="F:long-chain-fatty-acyl-CoA reductase activity"/>
    <property type="evidence" value="ECO:0007669"/>
    <property type="project" value="UniProtKB-EC"/>
</dbReference>
<dbReference type="InterPro" id="IPR016163">
    <property type="entry name" value="Ald_DH_C"/>
</dbReference>
<dbReference type="PANTHER" id="PTHR43845">
    <property type="entry name" value="BLR5969 PROTEIN"/>
    <property type="match status" value="1"/>
</dbReference>
<dbReference type="GO" id="GO:0003995">
    <property type="term" value="F:acyl-CoA dehydrogenase activity"/>
    <property type="evidence" value="ECO:0007669"/>
    <property type="project" value="InterPro"/>
</dbReference>
<evidence type="ECO:0000256" key="2">
    <source>
        <dbReference type="ARBA" id="ARBA00004908"/>
    </source>
</evidence>
<dbReference type="InterPro" id="IPR008670">
    <property type="entry name" value="CoA_reduct_LuxC"/>
</dbReference>
<evidence type="ECO:0000313" key="12">
    <source>
        <dbReference type="Proteomes" id="UP000276526"/>
    </source>
</evidence>
<evidence type="ECO:0000256" key="3">
    <source>
        <dbReference type="ARBA" id="ARBA00010915"/>
    </source>
</evidence>
<evidence type="ECO:0000313" key="11">
    <source>
        <dbReference type="EMBL" id="RRO87632.1"/>
    </source>
</evidence>
<name>A0A3R8PD49_9CORY</name>
<feature type="region of interest" description="Disordered" evidence="9">
    <location>
        <begin position="346"/>
        <end position="373"/>
    </location>
</feature>
<comment type="similarity">
    <text evidence="3">Belongs to the LuxC family.</text>
</comment>
<evidence type="ECO:0000256" key="6">
    <source>
        <dbReference type="ARBA" id="ARBA00023002"/>
    </source>
</evidence>
<dbReference type="SUPFAM" id="SSF53720">
    <property type="entry name" value="ALDH-like"/>
    <property type="match status" value="1"/>
</dbReference>
<comment type="pathway">
    <text evidence="2">Lipid metabolism; fatty acid reduction for biolumincescence.</text>
</comment>
<proteinExistence type="inferred from homology"/>
<reference evidence="11 12" key="1">
    <citation type="submission" date="2018-01" db="EMBL/GenBank/DDBJ databases">
        <title>Twenty Corynebacterium bovis Genomes.</title>
        <authorList>
            <person name="Gulvik C.A."/>
        </authorList>
    </citation>
    <scope>NUCLEOTIDE SEQUENCE [LARGE SCALE GENOMIC DNA]</scope>
    <source>
        <strain evidence="11 12">F6900</strain>
    </source>
</reference>
<comment type="function">
    <text evidence="1">LuxC is the fatty acid reductase enzyme responsible for synthesis of the aldehyde substrate for the luminescent reaction catalyzed by luciferase.</text>
</comment>
<comment type="catalytic activity">
    <reaction evidence="8">
        <text>a long-chain fatty aldehyde + NADP(+) + CoA = a long-chain fatty acyl-CoA + NADPH + H(+)</text>
        <dbReference type="Rhea" id="RHEA:15437"/>
        <dbReference type="ChEBI" id="CHEBI:15378"/>
        <dbReference type="ChEBI" id="CHEBI:17176"/>
        <dbReference type="ChEBI" id="CHEBI:57287"/>
        <dbReference type="ChEBI" id="CHEBI:57783"/>
        <dbReference type="ChEBI" id="CHEBI:58349"/>
        <dbReference type="ChEBI" id="CHEBI:83139"/>
        <dbReference type="EC" id="1.2.1.50"/>
    </reaction>
</comment>
<organism evidence="11 12">
    <name type="scientific">Corynebacterium bovis</name>
    <dbReference type="NCBI Taxonomy" id="36808"/>
    <lineage>
        <taxon>Bacteria</taxon>
        <taxon>Bacillati</taxon>
        <taxon>Actinomycetota</taxon>
        <taxon>Actinomycetes</taxon>
        <taxon>Mycobacteriales</taxon>
        <taxon>Corynebacteriaceae</taxon>
        <taxon>Corynebacterium</taxon>
    </lineage>
</organism>
<dbReference type="Gene3D" id="3.40.605.10">
    <property type="entry name" value="Aldehyde Dehydrogenase, Chain A, domain 1"/>
    <property type="match status" value="1"/>
</dbReference>
<evidence type="ECO:0000259" key="10">
    <source>
        <dbReference type="Pfam" id="PF00501"/>
    </source>
</evidence>
<protein>
    <recommendedName>
        <fullName evidence="4">long-chain-fatty-acyl-CoA reductase</fullName>
        <ecNumber evidence="4">1.2.1.50</ecNumber>
    </recommendedName>
</protein>
<feature type="domain" description="AMP-dependent synthetase/ligase" evidence="10">
    <location>
        <begin position="659"/>
        <end position="794"/>
    </location>
</feature>
<dbReference type="Pfam" id="PF05893">
    <property type="entry name" value="LuxC"/>
    <property type="match status" value="2"/>
</dbReference>
<dbReference type="Pfam" id="PF00501">
    <property type="entry name" value="AMP-binding"/>
    <property type="match status" value="1"/>
</dbReference>
<keyword evidence="6" id="KW-0560">Oxidoreductase</keyword>
<dbReference type="InterPro" id="IPR016162">
    <property type="entry name" value="Ald_DH_N"/>
</dbReference>
<accession>A0A3R8PD49</accession>
<evidence type="ECO:0000256" key="7">
    <source>
        <dbReference type="ARBA" id="ARBA00023223"/>
    </source>
</evidence>
<dbReference type="UniPathway" id="UPA00569"/>
<dbReference type="Gene3D" id="3.40.50.12780">
    <property type="entry name" value="N-terminal domain of ligase-like"/>
    <property type="match status" value="1"/>
</dbReference>
<keyword evidence="7" id="KW-0455">Luminescence</keyword>
<dbReference type="RefSeq" id="WP_125206938.1">
    <property type="nucleotide sequence ID" value="NZ_PQNK01000002.1"/>
</dbReference>
<dbReference type="AlphaFoldDB" id="A0A3R8PD49"/>
<dbReference type="InterPro" id="IPR016161">
    <property type="entry name" value="Ald_DH/histidinol_DH"/>
</dbReference>
<evidence type="ECO:0000256" key="9">
    <source>
        <dbReference type="SAM" id="MobiDB-lite"/>
    </source>
</evidence>
<dbReference type="EC" id="1.2.1.50" evidence="4"/>
<feature type="region of interest" description="Disordered" evidence="9">
    <location>
        <begin position="517"/>
        <end position="568"/>
    </location>
</feature>
<feature type="compositionally biased region" description="Low complexity" evidence="9">
    <location>
        <begin position="353"/>
        <end position="364"/>
    </location>
</feature>
<sequence>MSHHRQGRDMSHHWQGRDVTEEELPGLIDGLVAEAGRVTAEPTPVQDILAACGRVAADLADPGSELHRRLTDAGVGAEEVHDLAVAMTPDALRLRLARELGDRVAPGTFRRPDPLRTVYECWAPLGVLVHVAPSNAPAVGVLSVVEGLLTGNLNVLKVAGGVPSPALTVLPALCRADPGGAVARRTAVLAVPSSRRDILGPLYACADGVAVWGGEEAERDITAQVSPGCRVVAWGHRLSFAYLTPEAAGDDATLAALARDIDRFGQQACSSPQVVYLDTEGLAGDGTGSGSGDDAALRGFRDTPATGAVADLADRLAGHLDRVTGGGGGGGTLTAGAGEAGASGPLAGGAGEAGAEAGAGVSGPLAGDPLTADDISEPEQAEITTAVEVARFEACLGLTEVTTAPDGRWRVIADRRPVLAASPLHRTVSVRPLPRSRVTEVLRPMRRYLQTVGIAGSPADVAALSRLVIAAGADRVTPVGGMTDGYPAEPHDGLYPLQRFSRRVSVRRDEPAFGAVPVLDDVVPRPPDPARTGPSAPAEPAAASGPGAPATHTAPDETAGPSAPAAPTATPLLTKEAVQAGLPDVPDAAARLYVRTGGSSGAPALSLYTYPDYTDQMRAVAEGLLAAGFDPARRRVANLFFGGSMYGGFLSFFTVLEQLNAVQLPVAATPDYAAAADAVIRHGADTLFGMPSYLWQLLHARRDEFRRYGRLRALYYGGEHLTASQRRVLREDFGITEIRSATYGSTDLGPLGYQCRACEGSEHHIHASLVDVEVVDVAADRPVPTGEVGRLVFTSRLRQGQRLERYLIGDLGRILPGPCACGSTVPRIELLGRHGDVVRVGAYSFHHGNAAAVLEERLGYSGEMQFIVTSGAERETLTVVLDERYCDDPGDARRVLDEDVWELAEAQEDGMLTLDVVAVDAATMVRTPTSGKLRKVVDRR</sequence>
<evidence type="ECO:0000256" key="4">
    <source>
        <dbReference type="ARBA" id="ARBA00013020"/>
    </source>
</evidence>
<keyword evidence="5" id="KW-0521">NADP</keyword>
<dbReference type="SUPFAM" id="SSF56801">
    <property type="entry name" value="Acetyl-CoA synthetase-like"/>
    <property type="match status" value="1"/>
</dbReference>
<dbReference type="InterPro" id="IPR042099">
    <property type="entry name" value="ANL_N_sf"/>
</dbReference>
<dbReference type="InterPro" id="IPR000873">
    <property type="entry name" value="AMP-dep_synth/lig_dom"/>
</dbReference>
<evidence type="ECO:0000256" key="1">
    <source>
        <dbReference type="ARBA" id="ARBA00003277"/>
    </source>
</evidence>
<dbReference type="EMBL" id="PQNK01000002">
    <property type="protein sequence ID" value="RRO87632.1"/>
    <property type="molecule type" value="Genomic_DNA"/>
</dbReference>
<dbReference type="GO" id="GO:0008218">
    <property type="term" value="P:bioluminescence"/>
    <property type="evidence" value="ECO:0007669"/>
    <property type="project" value="UniProtKB-KW"/>
</dbReference>
<evidence type="ECO:0000256" key="8">
    <source>
        <dbReference type="ARBA" id="ARBA00049412"/>
    </source>
</evidence>
<gene>
    <name evidence="11" type="ORF">CXF48_01575</name>
</gene>
<dbReference type="Proteomes" id="UP000276526">
    <property type="component" value="Unassembled WGS sequence"/>
</dbReference>
<comment type="caution">
    <text evidence="11">The sequence shown here is derived from an EMBL/GenBank/DDBJ whole genome shotgun (WGS) entry which is preliminary data.</text>
</comment>
<dbReference type="PANTHER" id="PTHR43845:SF1">
    <property type="entry name" value="BLR5969 PROTEIN"/>
    <property type="match status" value="1"/>
</dbReference>